<evidence type="ECO:0000313" key="2">
    <source>
        <dbReference type="Proteomes" id="UP000269573"/>
    </source>
</evidence>
<keyword evidence="2" id="KW-1185">Reference proteome</keyword>
<proteinExistence type="predicted"/>
<dbReference type="Pfam" id="PF19486">
    <property type="entry name" value="DUF6022"/>
    <property type="match status" value="1"/>
</dbReference>
<dbReference type="EMBL" id="RHHU01000010">
    <property type="protein sequence ID" value="RNB83888.1"/>
    <property type="molecule type" value="Genomic_DNA"/>
</dbReference>
<accession>A0A3M8D7J2</accession>
<sequence length="167" mass="19130">MNKSIPTFRGDMTIEEIGAEGNRYLASAWRGVYESMHESLTAAFREIEDAAYGLFLDQLMPVVFEQLEAAGFVVSENVKEDDFVIAKRLIFRNSLEKWGSEENRSRVFWNVVRNQQGLPIGTLLTDIPHSHIKFDIPSAPVVYTLQDTEPQQIRQGIRQLKEQEKQA</sequence>
<name>A0A3M8D7J2_9BACL</name>
<reference evidence="1 2" key="1">
    <citation type="submission" date="2018-10" db="EMBL/GenBank/DDBJ databases">
        <title>Phylogenomics of Brevibacillus.</title>
        <authorList>
            <person name="Dunlap C."/>
        </authorList>
    </citation>
    <scope>NUCLEOTIDE SEQUENCE [LARGE SCALE GENOMIC DNA]</scope>
    <source>
        <strain evidence="1 2">JCM 15774</strain>
    </source>
</reference>
<dbReference type="RefSeq" id="WP_122924387.1">
    <property type="nucleotide sequence ID" value="NZ_RHHU01000010.1"/>
</dbReference>
<dbReference type="InterPro" id="IPR046064">
    <property type="entry name" value="DUF6022"/>
</dbReference>
<dbReference type="AlphaFoldDB" id="A0A3M8D7J2"/>
<organism evidence="1 2">
    <name type="scientific">Brevibacillus nitrificans</name>
    <dbReference type="NCBI Taxonomy" id="651560"/>
    <lineage>
        <taxon>Bacteria</taxon>
        <taxon>Bacillati</taxon>
        <taxon>Bacillota</taxon>
        <taxon>Bacilli</taxon>
        <taxon>Bacillales</taxon>
        <taxon>Paenibacillaceae</taxon>
        <taxon>Brevibacillus</taxon>
    </lineage>
</organism>
<evidence type="ECO:0000313" key="1">
    <source>
        <dbReference type="EMBL" id="RNB83888.1"/>
    </source>
</evidence>
<gene>
    <name evidence="1" type="ORF">EDM59_15325</name>
</gene>
<dbReference type="Proteomes" id="UP000269573">
    <property type="component" value="Unassembled WGS sequence"/>
</dbReference>
<comment type="caution">
    <text evidence="1">The sequence shown here is derived from an EMBL/GenBank/DDBJ whole genome shotgun (WGS) entry which is preliminary data.</text>
</comment>
<protein>
    <submittedName>
        <fullName evidence="1">Uncharacterized protein</fullName>
    </submittedName>
</protein>